<dbReference type="Gene3D" id="3.30.160.170">
    <property type="entry name" value="FlaG-like"/>
    <property type="match status" value="1"/>
</dbReference>
<protein>
    <submittedName>
        <fullName evidence="2">Flagellar protein FlaG</fullName>
    </submittedName>
</protein>
<keyword evidence="2" id="KW-0966">Cell projection</keyword>
<keyword evidence="2" id="KW-0282">Flagellum</keyword>
<evidence type="ECO:0000313" key="2">
    <source>
        <dbReference type="EMBL" id="UWZ81536.1"/>
    </source>
</evidence>
<accession>A0ABY5ZS74</accession>
<evidence type="ECO:0000313" key="3">
    <source>
        <dbReference type="Proteomes" id="UP001060414"/>
    </source>
</evidence>
<dbReference type="InterPro" id="IPR035924">
    <property type="entry name" value="FlaG-like_sf"/>
</dbReference>
<dbReference type="PANTHER" id="PTHR37166:SF1">
    <property type="entry name" value="PROTEIN FLAG"/>
    <property type="match status" value="1"/>
</dbReference>
<dbReference type="Pfam" id="PF03646">
    <property type="entry name" value="FlaG"/>
    <property type="match status" value="1"/>
</dbReference>
<dbReference type="PANTHER" id="PTHR37166">
    <property type="entry name" value="PROTEIN FLAG"/>
    <property type="match status" value="1"/>
</dbReference>
<dbReference type="RefSeq" id="WP_260749913.1">
    <property type="nucleotide sequence ID" value="NZ_CP092109.1"/>
</dbReference>
<keyword evidence="3" id="KW-1185">Reference proteome</keyword>
<evidence type="ECO:0000256" key="1">
    <source>
        <dbReference type="SAM" id="MobiDB-lite"/>
    </source>
</evidence>
<keyword evidence="2" id="KW-0969">Cilium</keyword>
<dbReference type="EMBL" id="CP092109">
    <property type="protein sequence ID" value="UWZ81536.1"/>
    <property type="molecule type" value="Genomic_DNA"/>
</dbReference>
<dbReference type="Proteomes" id="UP001060414">
    <property type="component" value="Chromosome"/>
</dbReference>
<dbReference type="InterPro" id="IPR005186">
    <property type="entry name" value="FlaG"/>
</dbReference>
<reference evidence="2" key="1">
    <citation type="journal article" date="2022" name="Environ. Microbiol.">
        <title>Geoalkalibacter halelectricus SAP #1 sp. nov. possessing extracellular electron transfer and mineral#reducing capabilities from a haloalkaline environment.</title>
        <authorList>
            <person name="Yadav S."/>
            <person name="Singh R."/>
            <person name="Sundharam S.S."/>
            <person name="Chaudhary S."/>
            <person name="Krishnamurthi S."/>
            <person name="Patil S.A."/>
        </authorList>
    </citation>
    <scope>NUCLEOTIDE SEQUENCE</scope>
    <source>
        <strain evidence="2">SAP-1</strain>
    </source>
</reference>
<organism evidence="2 3">
    <name type="scientific">Geoalkalibacter halelectricus</name>
    <dbReference type="NCBI Taxonomy" id="2847045"/>
    <lineage>
        <taxon>Bacteria</taxon>
        <taxon>Pseudomonadati</taxon>
        <taxon>Thermodesulfobacteriota</taxon>
        <taxon>Desulfuromonadia</taxon>
        <taxon>Desulfuromonadales</taxon>
        <taxon>Geoalkalibacteraceae</taxon>
        <taxon>Geoalkalibacter</taxon>
    </lineage>
</organism>
<sequence>MKVEAVAAQQLFPQGPGQAGFDQAGESRRADAAVVEAKPVEKVVEPQVDSVELLNRIKELTDNGAYSVRFEKNQDINDVVVKLVDSKTGDIIRQIPAEELLGLNKQLKDLRAVMISKQG</sequence>
<feature type="region of interest" description="Disordered" evidence="1">
    <location>
        <begin position="1"/>
        <end position="28"/>
    </location>
</feature>
<gene>
    <name evidence="2" type="ORF">L9S41_09090</name>
</gene>
<proteinExistence type="predicted"/>
<dbReference type="SUPFAM" id="SSF160214">
    <property type="entry name" value="FlaG-like"/>
    <property type="match status" value="1"/>
</dbReference>
<name>A0ABY5ZS74_9BACT</name>